<protein>
    <submittedName>
        <fullName evidence="2">BolA family transcriptional regulator</fullName>
    </submittedName>
</protein>
<name>A0A4R9LNF5_9LEPT</name>
<comment type="similarity">
    <text evidence="1">Belongs to the BolA/IbaG family.</text>
</comment>
<dbReference type="PIRSF" id="PIRSF003113">
    <property type="entry name" value="BolA"/>
    <property type="match status" value="1"/>
</dbReference>
<dbReference type="GO" id="GO:0016226">
    <property type="term" value="P:iron-sulfur cluster assembly"/>
    <property type="evidence" value="ECO:0007669"/>
    <property type="project" value="TreeGrafter"/>
</dbReference>
<organism evidence="2 3">
    <name type="scientific">Leptospira ilyithenensis</name>
    <dbReference type="NCBI Taxonomy" id="2484901"/>
    <lineage>
        <taxon>Bacteria</taxon>
        <taxon>Pseudomonadati</taxon>
        <taxon>Spirochaetota</taxon>
        <taxon>Spirochaetia</taxon>
        <taxon>Leptospirales</taxon>
        <taxon>Leptospiraceae</taxon>
        <taxon>Leptospira</taxon>
    </lineage>
</organism>
<dbReference type="InterPro" id="IPR036065">
    <property type="entry name" value="BolA-like_sf"/>
</dbReference>
<dbReference type="Gene3D" id="3.30.300.90">
    <property type="entry name" value="BolA-like"/>
    <property type="match status" value="1"/>
</dbReference>
<dbReference type="AlphaFoldDB" id="A0A4R9LNF5"/>
<sequence length="81" mass="9119">MQLILQEAFLPAALEVIDNSLLHAGHAGWGPSGETHYKIYIRSDLFKNKTLLEQHRLIYEALGKEWKTGLHALEIDSSYAG</sequence>
<dbReference type="SUPFAM" id="SSF82657">
    <property type="entry name" value="BolA-like"/>
    <property type="match status" value="1"/>
</dbReference>
<evidence type="ECO:0000256" key="1">
    <source>
        <dbReference type="RuleBase" id="RU003860"/>
    </source>
</evidence>
<reference evidence="2" key="1">
    <citation type="journal article" date="2019" name="PLoS Negl. Trop. Dis.">
        <title>Revisiting the worldwide diversity of Leptospira species in the environment.</title>
        <authorList>
            <person name="Vincent A.T."/>
            <person name="Schiettekatte O."/>
            <person name="Bourhy P."/>
            <person name="Veyrier F.J."/>
            <person name="Picardeau M."/>
        </authorList>
    </citation>
    <scope>NUCLEOTIDE SEQUENCE [LARGE SCALE GENOMIC DNA]</scope>
    <source>
        <strain evidence="2">201400974</strain>
    </source>
</reference>
<dbReference type="OrthoDB" id="336471at2"/>
<evidence type="ECO:0000313" key="2">
    <source>
        <dbReference type="EMBL" id="TGN08534.1"/>
    </source>
</evidence>
<dbReference type="PANTHER" id="PTHR46230">
    <property type="match status" value="1"/>
</dbReference>
<evidence type="ECO:0000313" key="3">
    <source>
        <dbReference type="Proteomes" id="UP000298264"/>
    </source>
</evidence>
<keyword evidence="3" id="KW-1185">Reference proteome</keyword>
<gene>
    <name evidence="2" type="ORF">EHS11_14515</name>
</gene>
<accession>A0A4R9LNF5</accession>
<dbReference type="PANTHER" id="PTHR46230:SF7">
    <property type="entry name" value="BOLA-LIKE PROTEIN 1"/>
    <property type="match status" value="1"/>
</dbReference>
<comment type="caution">
    <text evidence="2">The sequence shown here is derived from an EMBL/GenBank/DDBJ whole genome shotgun (WGS) entry which is preliminary data.</text>
</comment>
<proteinExistence type="inferred from homology"/>
<dbReference type="EMBL" id="RQHV01000061">
    <property type="protein sequence ID" value="TGN08534.1"/>
    <property type="molecule type" value="Genomic_DNA"/>
</dbReference>
<dbReference type="Proteomes" id="UP000298264">
    <property type="component" value="Unassembled WGS sequence"/>
</dbReference>
<dbReference type="InterPro" id="IPR002634">
    <property type="entry name" value="BolA"/>
</dbReference>
<dbReference type="Pfam" id="PF01722">
    <property type="entry name" value="BolA"/>
    <property type="match status" value="1"/>
</dbReference>